<keyword evidence="1" id="KW-0175">Coiled coil</keyword>
<dbReference type="AlphaFoldDB" id="A0A6A4TB59"/>
<evidence type="ECO:0000313" key="3">
    <source>
        <dbReference type="Proteomes" id="UP000438429"/>
    </source>
</evidence>
<feature type="coiled-coil region" evidence="1">
    <location>
        <begin position="308"/>
        <end position="338"/>
    </location>
</feature>
<proteinExistence type="predicted"/>
<dbReference type="Proteomes" id="UP000438429">
    <property type="component" value="Unassembled WGS sequence"/>
</dbReference>
<name>A0A6A4TB59_SCOMX</name>
<accession>A0A6A4TB59</accession>
<gene>
    <name evidence="2" type="ORF">F2P81_005977</name>
</gene>
<reference evidence="2 3" key="1">
    <citation type="submission" date="2019-06" db="EMBL/GenBank/DDBJ databases">
        <title>Draft genomes of female and male turbot (Scophthalmus maximus).</title>
        <authorList>
            <person name="Xu H."/>
            <person name="Xu X.-W."/>
            <person name="Shao C."/>
            <person name="Chen S."/>
        </authorList>
    </citation>
    <scope>NUCLEOTIDE SEQUENCE [LARGE SCALE GENOMIC DNA]</scope>
    <source>
        <strain evidence="2">Ysfricsl-2016a</strain>
        <tissue evidence="2">Blood</tissue>
    </source>
</reference>
<evidence type="ECO:0000256" key="1">
    <source>
        <dbReference type="SAM" id="Coils"/>
    </source>
</evidence>
<protein>
    <submittedName>
        <fullName evidence="2">Uncharacterized protein</fullName>
    </submittedName>
</protein>
<comment type="caution">
    <text evidence="2">The sequence shown here is derived from an EMBL/GenBank/DDBJ whole genome shotgun (WGS) entry which is preliminary data.</text>
</comment>
<organism evidence="2 3">
    <name type="scientific">Scophthalmus maximus</name>
    <name type="common">Turbot</name>
    <name type="synonym">Psetta maxima</name>
    <dbReference type="NCBI Taxonomy" id="52904"/>
    <lineage>
        <taxon>Eukaryota</taxon>
        <taxon>Metazoa</taxon>
        <taxon>Chordata</taxon>
        <taxon>Craniata</taxon>
        <taxon>Vertebrata</taxon>
        <taxon>Euteleostomi</taxon>
        <taxon>Actinopterygii</taxon>
        <taxon>Neopterygii</taxon>
        <taxon>Teleostei</taxon>
        <taxon>Neoteleostei</taxon>
        <taxon>Acanthomorphata</taxon>
        <taxon>Carangaria</taxon>
        <taxon>Pleuronectiformes</taxon>
        <taxon>Pleuronectoidei</taxon>
        <taxon>Scophthalmidae</taxon>
        <taxon>Scophthalmus</taxon>
    </lineage>
</organism>
<dbReference type="EMBL" id="VEVO01000005">
    <property type="protein sequence ID" value="KAF0042445.1"/>
    <property type="molecule type" value="Genomic_DNA"/>
</dbReference>
<sequence length="584" mass="67258">MPKKGNKIPKVTTPVDVVKKNNPLVCGITKLSGKWHKRWPDIEQPWPVEGTLNPDVIKTMQVLVSTYKVNQKKGKKGKKRREKRQTELGILQLFENEGQKLIKAAKENRDKGAEEIAKDAKITEKLMVEINTPFSHTDPVTKPPSYEKEVKFKDIYPQLPVISQEGDYCIRDEDDQIIEIGQAETTIKMKPSSKSKKKTTHLETKGRLRIRKMGFRDDDDQSDSEEIMGGYDPVVRRKLVRGERRGDEIWKKKNRGYYTSEDSENGDSDEDVVNKGASYSRGFYPATYSTRIEEVERSMDRCCLDLDKTTKPEEIRELEDQLEKLKRQKEKLREKDSRKKYTLRPRRGETLEKMLPVIIRGQNLEYKPWQSTDMSDILEKLPTLQDGAHPWISKLEEITVGTQSAIGDIKRLLANLLGVPAMEEILQKAGLNRYVGTAVNDPELFAASRGRMWRALRETFPTNVHPDNILIESLGQNENPRAYVSRVHQVWRNVTGNDPDLSQMEQSILRAKLQKGLPLPVRNKLAEVVGLGRMAKGVYTDHIAHQVELYRKKEHDQKVQDQEILRKLNQIQLVENKRKEGSYA</sequence>
<evidence type="ECO:0000313" key="2">
    <source>
        <dbReference type="EMBL" id="KAF0042445.1"/>
    </source>
</evidence>